<sequence>MVKGVDRVTIEIRPYTRNDYEGLLSVQREAFPPPFPEELWWKREQIEDHVSLYPEGAMVALCDGIVVGSATSLLITYTGQPHTWAEVSDNGYIRRSHDPEGDSLYGIDLCVRPSYRSRGVAGALYEARKQLVVRSGLKRFMAGCRIPGFHLHAGSMSAEEYVGRVVDGEFKDLVLSFMLRQGMVPIQVLDDYLEDEESLNKAVLVEWRNERCITTISGGETAS</sequence>
<name>A0A3B0C3M3_9BACL</name>
<reference evidence="2 3" key="1">
    <citation type="journal article" date="2007" name="Int. J. Syst. Evol. Microbiol.">
        <title>Paenibacillus ginsengarvi sp. nov., isolated from soil from ginseng cultivation.</title>
        <authorList>
            <person name="Yoon M.H."/>
            <person name="Ten L.N."/>
            <person name="Im W.T."/>
        </authorList>
    </citation>
    <scope>NUCLEOTIDE SEQUENCE [LARGE SCALE GENOMIC DNA]</scope>
    <source>
        <strain evidence="2 3">KCTC 13059</strain>
    </source>
</reference>
<dbReference type="OrthoDB" id="9811121at2"/>
<accession>A0A3B0C3M3</accession>
<dbReference type="PROSITE" id="PS51186">
    <property type="entry name" value="GNAT"/>
    <property type="match status" value="1"/>
</dbReference>
<dbReference type="InterPro" id="IPR000182">
    <property type="entry name" value="GNAT_dom"/>
</dbReference>
<dbReference type="Proteomes" id="UP000282311">
    <property type="component" value="Unassembled WGS sequence"/>
</dbReference>
<keyword evidence="3" id="KW-1185">Reference proteome</keyword>
<dbReference type="Gene3D" id="3.40.630.30">
    <property type="match status" value="1"/>
</dbReference>
<dbReference type="AlphaFoldDB" id="A0A3B0C3M3"/>
<dbReference type="Pfam" id="PF00583">
    <property type="entry name" value="Acetyltransf_1"/>
    <property type="match status" value="1"/>
</dbReference>
<keyword evidence="2" id="KW-0808">Transferase</keyword>
<feature type="domain" description="N-acetyltransferase" evidence="1">
    <location>
        <begin position="10"/>
        <end position="210"/>
    </location>
</feature>
<comment type="caution">
    <text evidence="2">The sequence shown here is derived from an EMBL/GenBank/DDBJ whole genome shotgun (WGS) entry which is preliminary data.</text>
</comment>
<proteinExistence type="predicted"/>
<organism evidence="2 3">
    <name type="scientific">Paenibacillus ginsengarvi</name>
    <dbReference type="NCBI Taxonomy" id="400777"/>
    <lineage>
        <taxon>Bacteria</taxon>
        <taxon>Bacillati</taxon>
        <taxon>Bacillota</taxon>
        <taxon>Bacilli</taxon>
        <taxon>Bacillales</taxon>
        <taxon>Paenibacillaceae</taxon>
        <taxon>Paenibacillus</taxon>
    </lineage>
</organism>
<dbReference type="SUPFAM" id="SSF55729">
    <property type="entry name" value="Acyl-CoA N-acyltransferases (Nat)"/>
    <property type="match status" value="1"/>
</dbReference>
<dbReference type="GO" id="GO:0016747">
    <property type="term" value="F:acyltransferase activity, transferring groups other than amino-acyl groups"/>
    <property type="evidence" value="ECO:0007669"/>
    <property type="project" value="InterPro"/>
</dbReference>
<dbReference type="InterPro" id="IPR016181">
    <property type="entry name" value="Acyl_CoA_acyltransferase"/>
</dbReference>
<evidence type="ECO:0000313" key="3">
    <source>
        <dbReference type="Proteomes" id="UP000282311"/>
    </source>
</evidence>
<gene>
    <name evidence="2" type="ORF">D7M11_19940</name>
</gene>
<protein>
    <submittedName>
        <fullName evidence="2">GNAT family N-acetyltransferase</fullName>
    </submittedName>
</protein>
<dbReference type="EMBL" id="RBAH01000015">
    <property type="protein sequence ID" value="RKN80422.1"/>
    <property type="molecule type" value="Genomic_DNA"/>
</dbReference>
<evidence type="ECO:0000259" key="1">
    <source>
        <dbReference type="PROSITE" id="PS51186"/>
    </source>
</evidence>
<evidence type="ECO:0000313" key="2">
    <source>
        <dbReference type="EMBL" id="RKN80422.1"/>
    </source>
</evidence>
<dbReference type="CDD" id="cd04301">
    <property type="entry name" value="NAT_SF"/>
    <property type="match status" value="1"/>
</dbReference>